<accession>A0A9Q4L1F3</accession>
<evidence type="ECO:0000313" key="2">
    <source>
        <dbReference type="Proteomes" id="UP001154061"/>
    </source>
</evidence>
<evidence type="ECO:0000313" key="1">
    <source>
        <dbReference type="EMBL" id="MDF9746406.1"/>
    </source>
</evidence>
<name>A0A9Q4L1F3_9EURY</name>
<comment type="caution">
    <text evidence="1">The sequence shown here is derived from an EMBL/GenBank/DDBJ whole genome shotgun (WGS) entry which is preliminary data.</text>
</comment>
<dbReference type="EMBL" id="JAMQOT010000004">
    <property type="protein sequence ID" value="MDF9746406.1"/>
    <property type="molecule type" value="Genomic_DNA"/>
</dbReference>
<dbReference type="AlphaFoldDB" id="A0A9Q4L1F3"/>
<keyword evidence="2" id="KW-1185">Reference proteome</keyword>
<gene>
    <name evidence="1" type="ORF">NDI89_12515</name>
</gene>
<reference evidence="1" key="1">
    <citation type="submission" date="2022-06" db="EMBL/GenBank/DDBJ databases">
        <title>Natrinema sp. a new haloarchaeum isolate from saline soil.</title>
        <authorList>
            <person name="Strakova D."/>
            <person name="Galisteo C."/>
            <person name="Sanchez-Porro C."/>
            <person name="Ventosa A."/>
        </authorList>
    </citation>
    <scope>NUCLEOTIDE SEQUENCE</scope>
    <source>
        <strain evidence="1">S1CR25-10</strain>
    </source>
</reference>
<dbReference type="RefSeq" id="WP_277521954.1">
    <property type="nucleotide sequence ID" value="NZ_JAMQOT010000004.1"/>
</dbReference>
<sequence>MAPQPRAGEMLVGAYLKLVEECEVVAYGQHSPVAGDQMEVDVIGIQPAGEREVITCEVATHLGGLGYGNSDENRDRVAAKFRNAERYVDRVFGPSESHRFQFWSPNVPDASATKLETVATEFRERTDSELELIVNDDYADRIDDLRDVAGATVSQRNELAFRFLQILEHLRE</sequence>
<protein>
    <submittedName>
        <fullName evidence="1">Uncharacterized protein</fullName>
    </submittedName>
</protein>
<dbReference type="Proteomes" id="UP001154061">
    <property type="component" value="Unassembled WGS sequence"/>
</dbReference>
<proteinExistence type="predicted"/>
<organism evidence="1 2">
    <name type="scientific">Natrinema salsiterrestre</name>
    <dbReference type="NCBI Taxonomy" id="2950540"/>
    <lineage>
        <taxon>Archaea</taxon>
        <taxon>Methanobacteriati</taxon>
        <taxon>Methanobacteriota</taxon>
        <taxon>Stenosarchaea group</taxon>
        <taxon>Halobacteria</taxon>
        <taxon>Halobacteriales</taxon>
        <taxon>Natrialbaceae</taxon>
        <taxon>Natrinema</taxon>
    </lineage>
</organism>